<evidence type="ECO:0000313" key="2">
    <source>
        <dbReference type="EMBL" id="GFO50224.1"/>
    </source>
</evidence>
<name>A0AAV4E1Q5_9GAST</name>
<keyword evidence="3" id="KW-1185">Reference proteome</keyword>
<dbReference type="Proteomes" id="UP000735302">
    <property type="component" value="Unassembled WGS sequence"/>
</dbReference>
<protein>
    <submittedName>
        <fullName evidence="2">Uncharacterized protein</fullName>
    </submittedName>
</protein>
<sequence length="150" mass="16488">MGRDGDRCFSTGLFCRRALTFIVVSKAVLADGKPEFDLSRLCHTIPGKKCKLTSQVELLTEGYLPPPHSKRTPYPNTIFGRSSAPPSLHLTSLVSLTAPIQFCLPFLPYLLRTSLAREPPPVVCGQIPATERTAPHRPAPPRTAVQQWPS</sequence>
<accession>A0AAV4E1Q5</accession>
<dbReference type="EMBL" id="BLXT01008590">
    <property type="protein sequence ID" value="GFO50224.1"/>
    <property type="molecule type" value="Genomic_DNA"/>
</dbReference>
<dbReference type="AlphaFoldDB" id="A0AAV4E1Q5"/>
<feature type="region of interest" description="Disordered" evidence="1">
    <location>
        <begin position="126"/>
        <end position="150"/>
    </location>
</feature>
<gene>
    <name evidence="2" type="ORF">PoB_007672900</name>
</gene>
<comment type="caution">
    <text evidence="2">The sequence shown here is derived from an EMBL/GenBank/DDBJ whole genome shotgun (WGS) entry which is preliminary data.</text>
</comment>
<evidence type="ECO:0000256" key="1">
    <source>
        <dbReference type="SAM" id="MobiDB-lite"/>
    </source>
</evidence>
<reference evidence="2 3" key="1">
    <citation type="journal article" date="2021" name="Elife">
        <title>Chloroplast acquisition without the gene transfer in kleptoplastic sea slugs, Plakobranchus ocellatus.</title>
        <authorList>
            <person name="Maeda T."/>
            <person name="Takahashi S."/>
            <person name="Yoshida T."/>
            <person name="Shimamura S."/>
            <person name="Takaki Y."/>
            <person name="Nagai Y."/>
            <person name="Toyoda A."/>
            <person name="Suzuki Y."/>
            <person name="Arimoto A."/>
            <person name="Ishii H."/>
            <person name="Satoh N."/>
            <person name="Nishiyama T."/>
            <person name="Hasebe M."/>
            <person name="Maruyama T."/>
            <person name="Minagawa J."/>
            <person name="Obokata J."/>
            <person name="Shigenobu S."/>
        </authorList>
    </citation>
    <scope>NUCLEOTIDE SEQUENCE [LARGE SCALE GENOMIC DNA]</scope>
</reference>
<organism evidence="2 3">
    <name type="scientific">Plakobranchus ocellatus</name>
    <dbReference type="NCBI Taxonomy" id="259542"/>
    <lineage>
        <taxon>Eukaryota</taxon>
        <taxon>Metazoa</taxon>
        <taxon>Spiralia</taxon>
        <taxon>Lophotrochozoa</taxon>
        <taxon>Mollusca</taxon>
        <taxon>Gastropoda</taxon>
        <taxon>Heterobranchia</taxon>
        <taxon>Euthyneura</taxon>
        <taxon>Panpulmonata</taxon>
        <taxon>Sacoglossa</taxon>
        <taxon>Placobranchoidea</taxon>
        <taxon>Plakobranchidae</taxon>
        <taxon>Plakobranchus</taxon>
    </lineage>
</organism>
<evidence type="ECO:0000313" key="3">
    <source>
        <dbReference type="Proteomes" id="UP000735302"/>
    </source>
</evidence>
<proteinExistence type="predicted"/>